<reference evidence="4 5" key="1">
    <citation type="submission" date="2019-03" db="EMBL/GenBank/DDBJ databases">
        <title>Genomic Encyclopedia of Type Strains, Phase III (KMG-III): the genomes of soil and plant-associated and newly described type strains.</title>
        <authorList>
            <person name="Whitman W."/>
        </authorList>
    </citation>
    <scope>NUCLEOTIDE SEQUENCE [LARGE SCALE GENOMIC DNA]</scope>
    <source>
        <strain evidence="4 5">CECT 7378</strain>
    </source>
</reference>
<evidence type="ECO:0000259" key="3">
    <source>
        <dbReference type="Pfam" id="PF00082"/>
    </source>
</evidence>
<feature type="signal peptide" evidence="2">
    <location>
        <begin position="1"/>
        <end position="15"/>
    </location>
</feature>
<dbReference type="Gene3D" id="3.40.50.200">
    <property type="entry name" value="Peptidase S8/S53 domain"/>
    <property type="match status" value="1"/>
</dbReference>
<dbReference type="Proteomes" id="UP000294656">
    <property type="component" value="Unassembled WGS sequence"/>
</dbReference>
<dbReference type="SUPFAM" id="SSF52743">
    <property type="entry name" value="Subtilisin-like"/>
    <property type="match status" value="1"/>
</dbReference>
<keyword evidence="5" id="KW-1185">Reference proteome</keyword>
<dbReference type="EMBL" id="SNXC01000011">
    <property type="protein sequence ID" value="TDO97939.1"/>
    <property type="molecule type" value="Genomic_DNA"/>
</dbReference>
<dbReference type="InterPro" id="IPR036852">
    <property type="entry name" value="Peptidase_S8/S53_dom_sf"/>
</dbReference>
<dbReference type="OrthoDB" id="9816306at2"/>
<evidence type="ECO:0000256" key="2">
    <source>
        <dbReference type="SAM" id="SignalP"/>
    </source>
</evidence>
<name>A0A4R6MCG2_9GAMM</name>
<protein>
    <submittedName>
        <fullName evidence="4">Subtilase family protein</fullName>
    </submittedName>
</protein>
<dbReference type="AlphaFoldDB" id="A0A4R6MCG2"/>
<evidence type="ECO:0000313" key="4">
    <source>
        <dbReference type="EMBL" id="TDO97939.1"/>
    </source>
</evidence>
<gene>
    <name evidence="4" type="ORF">DFP79_1570</name>
</gene>
<feature type="domain" description="Peptidase S8/S53" evidence="3">
    <location>
        <begin position="517"/>
        <end position="674"/>
    </location>
</feature>
<sequence length="690" mass="75806">MLRIALLVLFTTTLAACGGGSSSDEPTASTTPTNGGNDSEETSYVKQKEAEGYLCNTTQDICYQLAVTEEESLSGTREQCTISTEACSSSSLSEYISTTQESYVSSVASMSGASLSQCDIEAGVYTCSYNKNDSIYSVTSTLSYDNSSYSVVHSYDELSWTDQKENEGFNCGATECVKVTTEGSQYNGTIETCLISDRSCSSAKIYEVASETIQRYSELDYIVNTVGTTQEQSCSFIQPSYFACIYANEQGEKTRFFIDLSGLSNNSPTLTASFELKKLSSIEFLLNEEFSPNSFYPAIGIAKPSSWLSDIPELQSVLDSEDDWDKGNPYHTFMYSATRSPICSDNSDGYTFSCVFTMEYGEYHQCDYSYLPIDRVCNVYSSIPPKVTDQLKHQLELNGFDSATEESFDYSTDYTVISEDEVCEPDHELISGKVVGLRYYFDQDRYYELDITSQQDKNLMRWKQGVEWSGLMNGAHCAGVTSIITSINGAPIKILSGGGDFEELPNQIPNGSLLGVSQIANYRTATHEFVSDRYFSVWGAGNSGQNYSQVIIDRPTVDYVWDDPEAANTLFVGAVDADGVFKDTYAYPGDNPAVQARWIMALGVDVWKATTTVFGNAAVSRESGTSFAQPFVTRAMAKAKNICPSSSYSALSNVLLETANRDFDGYDPSKYGQGLLDVNMLVNTLKNGCP</sequence>
<comment type="caution">
    <text evidence="4">The sequence shown here is derived from an EMBL/GenBank/DDBJ whole genome shotgun (WGS) entry which is preliminary data.</text>
</comment>
<dbReference type="InterPro" id="IPR000209">
    <property type="entry name" value="Peptidase_S8/S53_dom"/>
</dbReference>
<feature type="chain" id="PRO_5020525813" evidence="2">
    <location>
        <begin position="16"/>
        <end position="690"/>
    </location>
</feature>
<organism evidence="4 5">
    <name type="scientific">Marinomonas balearica</name>
    <dbReference type="NCBI Taxonomy" id="491947"/>
    <lineage>
        <taxon>Bacteria</taxon>
        <taxon>Pseudomonadati</taxon>
        <taxon>Pseudomonadota</taxon>
        <taxon>Gammaproteobacteria</taxon>
        <taxon>Oceanospirillales</taxon>
        <taxon>Oceanospirillaceae</taxon>
        <taxon>Marinomonas</taxon>
    </lineage>
</organism>
<feature type="region of interest" description="Disordered" evidence="1">
    <location>
        <begin position="19"/>
        <end position="43"/>
    </location>
</feature>
<evidence type="ECO:0000256" key="1">
    <source>
        <dbReference type="SAM" id="MobiDB-lite"/>
    </source>
</evidence>
<dbReference type="RefSeq" id="WP_133503357.1">
    <property type="nucleotide sequence ID" value="NZ_SNXC01000011.1"/>
</dbReference>
<dbReference type="GO" id="GO:0004252">
    <property type="term" value="F:serine-type endopeptidase activity"/>
    <property type="evidence" value="ECO:0007669"/>
    <property type="project" value="InterPro"/>
</dbReference>
<dbReference type="PROSITE" id="PS51257">
    <property type="entry name" value="PROKAR_LIPOPROTEIN"/>
    <property type="match status" value="1"/>
</dbReference>
<accession>A0A4R6MCG2</accession>
<feature type="compositionally biased region" description="Polar residues" evidence="1">
    <location>
        <begin position="22"/>
        <end position="43"/>
    </location>
</feature>
<keyword evidence="2" id="KW-0732">Signal</keyword>
<evidence type="ECO:0000313" key="5">
    <source>
        <dbReference type="Proteomes" id="UP000294656"/>
    </source>
</evidence>
<dbReference type="GO" id="GO:0006508">
    <property type="term" value="P:proteolysis"/>
    <property type="evidence" value="ECO:0007669"/>
    <property type="project" value="InterPro"/>
</dbReference>
<proteinExistence type="predicted"/>
<dbReference type="Pfam" id="PF00082">
    <property type="entry name" value="Peptidase_S8"/>
    <property type="match status" value="1"/>
</dbReference>